<evidence type="ECO:0000256" key="4">
    <source>
        <dbReference type="ARBA" id="ARBA00023136"/>
    </source>
</evidence>
<organism evidence="9 10">
    <name type="scientific">Aureobasidium melanogenum</name>
    <name type="common">Aureobasidium pullulans var. melanogenum</name>
    <dbReference type="NCBI Taxonomy" id="46634"/>
    <lineage>
        <taxon>Eukaryota</taxon>
        <taxon>Fungi</taxon>
        <taxon>Dikarya</taxon>
        <taxon>Ascomycota</taxon>
        <taxon>Pezizomycotina</taxon>
        <taxon>Dothideomycetes</taxon>
        <taxon>Dothideomycetidae</taxon>
        <taxon>Dothideales</taxon>
        <taxon>Saccotheciaceae</taxon>
        <taxon>Aureobasidium</taxon>
    </lineage>
</organism>
<feature type="transmembrane region" description="Helical" evidence="7">
    <location>
        <begin position="20"/>
        <end position="40"/>
    </location>
</feature>
<reference evidence="9" key="1">
    <citation type="journal article" date="2021" name="J Fungi (Basel)">
        <title>Virulence traits and population genomics of the black yeast Aureobasidium melanogenum.</title>
        <authorList>
            <person name="Cernosa A."/>
            <person name="Sun X."/>
            <person name="Gostincar C."/>
            <person name="Fang C."/>
            <person name="Gunde-Cimerman N."/>
            <person name="Song Z."/>
        </authorList>
    </citation>
    <scope>NUCLEOTIDE SEQUENCE</scope>
    <source>
        <strain evidence="9">EXF-8016</strain>
    </source>
</reference>
<dbReference type="Pfam" id="PF20684">
    <property type="entry name" value="Fung_rhodopsin"/>
    <property type="match status" value="1"/>
</dbReference>
<gene>
    <name evidence="9" type="ORF">KCV03_g2969</name>
</gene>
<evidence type="ECO:0000256" key="5">
    <source>
        <dbReference type="ARBA" id="ARBA00038359"/>
    </source>
</evidence>
<feature type="region of interest" description="Disordered" evidence="6">
    <location>
        <begin position="284"/>
        <end position="309"/>
    </location>
</feature>
<feature type="domain" description="Rhodopsin" evidence="8">
    <location>
        <begin position="36"/>
        <end position="275"/>
    </location>
</feature>
<keyword evidence="4 7" id="KW-0472">Membrane</keyword>
<feature type="transmembrane region" description="Helical" evidence="7">
    <location>
        <begin position="211"/>
        <end position="233"/>
    </location>
</feature>
<feature type="compositionally biased region" description="Polar residues" evidence="6">
    <location>
        <begin position="296"/>
        <end position="309"/>
    </location>
</feature>
<reference evidence="9" key="2">
    <citation type="submission" date="2021-08" db="EMBL/GenBank/DDBJ databases">
        <authorList>
            <person name="Gostincar C."/>
            <person name="Sun X."/>
            <person name="Song Z."/>
            <person name="Gunde-Cimerman N."/>
        </authorList>
    </citation>
    <scope>NUCLEOTIDE SEQUENCE</scope>
    <source>
        <strain evidence="9">EXF-8016</strain>
    </source>
</reference>
<evidence type="ECO:0000313" key="10">
    <source>
        <dbReference type="Proteomes" id="UP000767238"/>
    </source>
</evidence>
<evidence type="ECO:0000313" key="9">
    <source>
        <dbReference type="EMBL" id="KAH0225605.1"/>
    </source>
</evidence>
<evidence type="ECO:0000256" key="1">
    <source>
        <dbReference type="ARBA" id="ARBA00004141"/>
    </source>
</evidence>
<dbReference type="PANTHER" id="PTHR33048:SF96">
    <property type="entry name" value="INTEGRAL MEMBRANE PROTEIN"/>
    <property type="match status" value="1"/>
</dbReference>
<evidence type="ECO:0000256" key="7">
    <source>
        <dbReference type="SAM" id="Phobius"/>
    </source>
</evidence>
<evidence type="ECO:0000259" key="8">
    <source>
        <dbReference type="Pfam" id="PF20684"/>
    </source>
</evidence>
<evidence type="ECO:0000256" key="3">
    <source>
        <dbReference type="ARBA" id="ARBA00022989"/>
    </source>
</evidence>
<name>A0A9P8GJ47_AURME</name>
<feature type="non-terminal residue" evidence="9">
    <location>
        <position position="1"/>
    </location>
</feature>
<evidence type="ECO:0000256" key="6">
    <source>
        <dbReference type="SAM" id="MobiDB-lite"/>
    </source>
</evidence>
<dbReference type="EMBL" id="JAHFYH010000014">
    <property type="protein sequence ID" value="KAH0225605.1"/>
    <property type="molecule type" value="Genomic_DNA"/>
</dbReference>
<accession>A0A9P8GJ47</accession>
<dbReference type="Proteomes" id="UP000767238">
    <property type="component" value="Unassembled WGS sequence"/>
</dbReference>
<comment type="similarity">
    <text evidence="5">Belongs to the SAT4 family.</text>
</comment>
<comment type="caution">
    <text evidence="9">The sequence shown here is derived from an EMBL/GenBank/DDBJ whole genome shotgun (WGS) entry which is preliminary data.</text>
</comment>
<proteinExistence type="inferred from homology"/>
<feature type="region of interest" description="Disordered" evidence="6">
    <location>
        <begin position="356"/>
        <end position="384"/>
    </location>
</feature>
<protein>
    <recommendedName>
        <fullName evidence="8">Rhodopsin domain-containing protein</fullName>
    </recommendedName>
</protein>
<keyword evidence="3 7" id="KW-1133">Transmembrane helix</keyword>
<feature type="transmembrane region" description="Helical" evidence="7">
    <location>
        <begin position="95"/>
        <end position="117"/>
    </location>
</feature>
<evidence type="ECO:0000256" key="2">
    <source>
        <dbReference type="ARBA" id="ARBA00022692"/>
    </source>
</evidence>
<dbReference type="GO" id="GO:0016020">
    <property type="term" value="C:membrane"/>
    <property type="evidence" value="ECO:0007669"/>
    <property type="project" value="UniProtKB-SubCell"/>
</dbReference>
<dbReference type="AlphaFoldDB" id="A0A9P8GJ47"/>
<comment type="subcellular location">
    <subcellularLocation>
        <location evidence="1">Membrane</location>
        <topology evidence="1">Multi-pass membrane protein</topology>
    </subcellularLocation>
</comment>
<dbReference type="InterPro" id="IPR049326">
    <property type="entry name" value="Rhodopsin_dom_fungi"/>
</dbReference>
<dbReference type="InterPro" id="IPR052337">
    <property type="entry name" value="SAT4-like"/>
</dbReference>
<sequence length="384" mass="42873">MASSAVPTLDGLGRIPEELYIVAITFLTMTWASVLARFYVRGYMLRSFGWDDWTLIPAQICYTAQCAYLISEARMEMDPAKYNNIKSISQLVTKLVVFSGIYALTCVLLKISLGLFFLRIITAKWQRNIIYAGMMIITLYGITYFGLCTFGCGDPSKYLLRISLNQCISIKNVVIPASYVFTALNAVMDWTMALLPISTIWHLNMPKTTKFWAYLLMLLGAAGSIVSLIRFAFVKSLEPDVMFFKNTGKLSIYSHIEPGLGIVAVCFATLRPLFRQCIEGAKSVSGTHKSHGPSGKRTSITQSSEIQLTSLSKNRRDRDGFVTFDGSDGMQTQWSNEHEIGVKTDFTVETRLTGTASYDLEPGDGLSFPQPPPIPRPTRHSRYS</sequence>
<dbReference type="OrthoDB" id="4682787at2759"/>
<feature type="transmembrane region" description="Helical" evidence="7">
    <location>
        <begin position="129"/>
        <end position="152"/>
    </location>
</feature>
<keyword evidence="2 7" id="KW-0812">Transmembrane</keyword>
<dbReference type="PANTHER" id="PTHR33048">
    <property type="entry name" value="PTH11-LIKE INTEGRAL MEMBRANE PROTEIN (AFU_ORTHOLOGUE AFUA_5G11245)"/>
    <property type="match status" value="1"/>
</dbReference>